<comment type="caution">
    <text evidence="1">The sequence shown here is derived from an EMBL/GenBank/DDBJ whole genome shotgun (WGS) entry which is preliminary data.</text>
</comment>
<sequence length="89" mass="10062">MAGRIRGIDVVVFSIICTIGVYTGTRFFEPIVIDQLKKDGGLRSDVEIPQYDEEGNPVLPKSMLQLREELGQVLKEDKLAREQQAKKKD</sequence>
<accession>A0A0A8L630</accession>
<evidence type="ECO:0000313" key="1">
    <source>
        <dbReference type="EMBL" id="CDO94318.1"/>
    </source>
</evidence>
<evidence type="ECO:0000313" key="2">
    <source>
        <dbReference type="Proteomes" id="UP000031516"/>
    </source>
</evidence>
<reference evidence="1 2" key="1">
    <citation type="submission" date="2014-03" db="EMBL/GenBank/DDBJ databases">
        <title>The genome of Kluyveromyces dobzhanskii.</title>
        <authorList>
            <person name="Nystedt B."/>
            <person name="Astrom S."/>
        </authorList>
    </citation>
    <scope>NUCLEOTIDE SEQUENCE [LARGE SCALE GENOMIC DNA]</scope>
    <source>
        <strain evidence="1 2">CBS 2104</strain>
    </source>
</reference>
<organism evidence="1 2">
    <name type="scientific">Kluyveromyces dobzhanskii CBS 2104</name>
    <dbReference type="NCBI Taxonomy" id="1427455"/>
    <lineage>
        <taxon>Eukaryota</taxon>
        <taxon>Fungi</taxon>
        <taxon>Dikarya</taxon>
        <taxon>Ascomycota</taxon>
        <taxon>Saccharomycotina</taxon>
        <taxon>Saccharomycetes</taxon>
        <taxon>Saccharomycetales</taxon>
        <taxon>Saccharomycetaceae</taxon>
        <taxon>Kluyveromyces</taxon>
    </lineage>
</organism>
<dbReference type="AlphaFoldDB" id="A0A0A8L630"/>
<protein>
    <submittedName>
        <fullName evidence="1">WGS project CCBQ000000000 data, contig 00106</fullName>
    </submittedName>
</protein>
<name>A0A0A8L630_9SACH</name>
<dbReference type="OrthoDB" id="4080273at2759"/>
<dbReference type="EMBL" id="CCBQ010000037">
    <property type="protein sequence ID" value="CDO94318.1"/>
    <property type="molecule type" value="Genomic_DNA"/>
</dbReference>
<keyword evidence="2" id="KW-1185">Reference proteome</keyword>
<dbReference type="Proteomes" id="UP000031516">
    <property type="component" value="Unassembled WGS sequence"/>
</dbReference>
<proteinExistence type="predicted"/>
<gene>
    <name evidence="1" type="ORF">KLDO_g2590</name>
</gene>